<sequence>MSNYYTINNSQNISGLNLDHNNNNLNRANGDENGNNLSLSPSDTYIPISNSQFQQEQFTSINNMEQQEQSEIDDDDLLFSMEIQQPYELNDINKINNSFTSAITNMSISNYGFDYENSFVDPAQQNYKLWLSSF</sequence>
<dbReference type="RefSeq" id="XP_003686840.1">
    <property type="nucleotide sequence ID" value="XM_003686792.1"/>
</dbReference>
<protein>
    <submittedName>
        <fullName evidence="1">Uncharacterized protein</fullName>
    </submittedName>
</protein>
<organism evidence="1 2">
    <name type="scientific">Tetrapisispora phaffii (strain ATCC 24235 / CBS 4417 / NBRC 1672 / NRRL Y-8282 / UCD 70-5)</name>
    <name type="common">Yeast</name>
    <name type="synonym">Fabospora phaffii</name>
    <dbReference type="NCBI Taxonomy" id="1071381"/>
    <lineage>
        <taxon>Eukaryota</taxon>
        <taxon>Fungi</taxon>
        <taxon>Dikarya</taxon>
        <taxon>Ascomycota</taxon>
        <taxon>Saccharomycotina</taxon>
        <taxon>Saccharomycetes</taxon>
        <taxon>Saccharomycetales</taxon>
        <taxon>Saccharomycetaceae</taxon>
        <taxon>Tetrapisispora</taxon>
    </lineage>
</organism>
<dbReference type="Proteomes" id="UP000005666">
    <property type="component" value="Chromosome 8"/>
</dbReference>
<dbReference type="EMBL" id="HE612863">
    <property type="protein sequence ID" value="CCE64406.1"/>
    <property type="molecule type" value="Genomic_DNA"/>
</dbReference>
<evidence type="ECO:0000313" key="2">
    <source>
        <dbReference type="Proteomes" id="UP000005666"/>
    </source>
</evidence>
<dbReference type="OrthoDB" id="10630292at2759"/>
<reference evidence="1 2" key="1">
    <citation type="journal article" date="2011" name="Proc. Natl. Acad. Sci. U.S.A.">
        <title>Evolutionary erosion of yeast sex chromosomes by mating-type switching accidents.</title>
        <authorList>
            <person name="Gordon J.L."/>
            <person name="Armisen D."/>
            <person name="Proux-Wera E."/>
            <person name="Oheigeartaigh S.S."/>
            <person name="Byrne K.P."/>
            <person name="Wolfe K.H."/>
        </authorList>
    </citation>
    <scope>NUCLEOTIDE SEQUENCE [LARGE SCALE GENOMIC DNA]</scope>
    <source>
        <strain evidence="2">ATCC 24235 / CBS 4417 / NBRC 1672 / NRRL Y-8282 / UCD 70-5</strain>
    </source>
</reference>
<evidence type="ECO:0000313" key="1">
    <source>
        <dbReference type="EMBL" id="CCE64406.1"/>
    </source>
</evidence>
<dbReference type="AlphaFoldDB" id="G8BWF5"/>
<proteinExistence type="predicted"/>
<keyword evidence="2" id="KW-1185">Reference proteome</keyword>
<dbReference type="GeneID" id="11534310"/>
<dbReference type="KEGG" id="tpf:TPHA_0H02020"/>
<accession>G8BWF5</accession>
<gene>
    <name evidence="1" type="primary">TPHA0H02020</name>
    <name evidence="1" type="ordered locus">TPHA_0H02020</name>
</gene>
<dbReference type="HOGENOM" id="CLU_1897609_0_0_1"/>
<name>G8BWF5_TETPH</name>